<comment type="cofactor">
    <cofactor evidence="1">
        <name>pyridoxal 5'-phosphate</name>
        <dbReference type="ChEBI" id="CHEBI:597326"/>
    </cofactor>
</comment>
<evidence type="ECO:0000256" key="9">
    <source>
        <dbReference type="ARBA" id="ARBA00022898"/>
    </source>
</evidence>
<dbReference type="CDD" id="cd01558">
    <property type="entry name" value="D-AAT_like"/>
    <property type="match status" value="1"/>
</dbReference>
<comment type="similarity">
    <text evidence="6">Belongs to the class-IV pyridoxal-phosphate-dependent aminotransferase family.</text>
</comment>
<evidence type="ECO:0000256" key="3">
    <source>
        <dbReference type="ARBA" id="ARBA00004824"/>
    </source>
</evidence>
<dbReference type="Pfam" id="PF01063">
    <property type="entry name" value="Aminotran_4"/>
    <property type="match status" value="1"/>
</dbReference>
<dbReference type="FunFam" id="3.20.10.10:FF:000002">
    <property type="entry name" value="D-alanine aminotransferase"/>
    <property type="match status" value="1"/>
</dbReference>
<protein>
    <recommendedName>
        <fullName evidence="8">Probable branched-chain-amino-acid aminotransferase</fullName>
        <ecNumber evidence="7">2.6.1.42</ecNumber>
    </recommendedName>
</protein>
<organism evidence="14 15">
    <name type="scientific">Acetobacter tropicalis</name>
    <dbReference type="NCBI Taxonomy" id="104102"/>
    <lineage>
        <taxon>Bacteria</taxon>
        <taxon>Pseudomonadati</taxon>
        <taxon>Pseudomonadota</taxon>
        <taxon>Alphaproteobacteria</taxon>
        <taxon>Acetobacterales</taxon>
        <taxon>Acetobacteraceae</taxon>
        <taxon>Acetobacter</taxon>
    </lineage>
</organism>
<evidence type="ECO:0000256" key="6">
    <source>
        <dbReference type="ARBA" id="ARBA00009320"/>
    </source>
</evidence>
<accession>A0A095AXQ0</accession>
<evidence type="ECO:0000256" key="2">
    <source>
        <dbReference type="ARBA" id="ARBA00003109"/>
    </source>
</evidence>
<comment type="caution">
    <text evidence="14">The sequence shown here is derived from an EMBL/GenBank/DDBJ whole genome shotgun (WGS) entry which is preliminary data.</text>
</comment>
<dbReference type="EMBL" id="JOKM01000098">
    <property type="protein sequence ID" value="KGB21538.1"/>
    <property type="molecule type" value="Genomic_DNA"/>
</dbReference>
<comment type="pathway">
    <text evidence="3">Amino-acid biosynthesis; L-isoleucine biosynthesis; L-isoleucine from 2-oxobutanoate: step 4/4.</text>
</comment>
<dbReference type="AlphaFoldDB" id="A0A095AXQ0"/>
<keyword evidence="9" id="KW-0663">Pyridoxal phosphate</keyword>
<reference evidence="14 15" key="1">
    <citation type="submission" date="2014-06" db="EMBL/GenBank/DDBJ databases">
        <title>Functional and comparative genomic analyses of the Drosophila gut microbiota identify candidate symbiosis factors.</title>
        <authorList>
            <person name="Newell P.D."/>
            <person name="Chaston J.M."/>
            <person name="Douglas A.E."/>
        </authorList>
    </citation>
    <scope>NUCLEOTIDE SEQUENCE [LARGE SCALE GENOMIC DNA]</scope>
    <source>
        <strain evidence="14 15">DmCS_006</strain>
    </source>
</reference>
<dbReference type="PATRIC" id="fig|104102.7.peg.2737"/>
<keyword evidence="10" id="KW-0028">Amino-acid biosynthesis</keyword>
<dbReference type="RefSeq" id="WP_035381589.1">
    <property type="nucleotide sequence ID" value="NZ_JACAOJ010000006.1"/>
</dbReference>
<dbReference type="STRING" id="104102.AtDm6_2772"/>
<keyword evidence="14" id="KW-0032">Aminotransferase</keyword>
<dbReference type="GO" id="GO:0008652">
    <property type="term" value="P:amino acid biosynthetic process"/>
    <property type="evidence" value="ECO:0007669"/>
    <property type="project" value="UniProtKB-ARBA"/>
</dbReference>
<dbReference type="EC" id="2.6.1.42" evidence="7"/>
<dbReference type="NCBIfam" id="NF005209">
    <property type="entry name" value="PRK06680.1"/>
    <property type="match status" value="1"/>
</dbReference>
<keyword evidence="10" id="KW-0100">Branched-chain amino acid biosynthesis</keyword>
<dbReference type="Gene3D" id="3.30.470.10">
    <property type="match status" value="1"/>
</dbReference>
<proteinExistence type="inferred from homology"/>
<evidence type="ECO:0000256" key="7">
    <source>
        <dbReference type="ARBA" id="ARBA00013053"/>
    </source>
</evidence>
<dbReference type="GeneID" id="89479142"/>
<comment type="function">
    <text evidence="2">Acts on leucine, isoleucine and valine.</text>
</comment>
<dbReference type="InterPro" id="IPR050571">
    <property type="entry name" value="Class-IV_PLP-Dep_Aminotrnsfr"/>
</dbReference>
<keyword evidence="14" id="KW-0808">Transferase</keyword>
<dbReference type="GO" id="GO:0052654">
    <property type="term" value="F:L-leucine-2-oxoglutarate transaminase activity"/>
    <property type="evidence" value="ECO:0007669"/>
    <property type="project" value="RHEA"/>
</dbReference>
<dbReference type="PANTHER" id="PTHR42743:SF11">
    <property type="entry name" value="AMINODEOXYCHORISMATE LYASE"/>
    <property type="match status" value="1"/>
</dbReference>
<comment type="catalytic activity">
    <reaction evidence="12">
        <text>L-isoleucine + 2-oxoglutarate = (S)-3-methyl-2-oxopentanoate + L-glutamate</text>
        <dbReference type="Rhea" id="RHEA:24801"/>
        <dbReference type="ChEBI" id="CHEBI:16810"/>
        <dbReference type="ChEBI" id="CHEBI:29985"/>
        <dbReference type="ChEBI" id="CHEBI:35146"/>
        <dbReference type="ChEBI" id="CHEBI:58045"/>
        <dbReference type="EC" id="2.6.1.42"/>
    </reaction>
</comment>
<evidence type="ECO:0000256" key="1">
    <source>
        <dbReference type="ARBA" id="ARBA00001933"/>
    </source>
</evidence>
<keyword evidence="15" id="KW-1185">Reference proteome</keyword>
<dbReference type="InterPro" id="IPR036038">
    <property type="entry name" value="Aminotransferase-like"/>
</dbReference>
<dbReference type="GO" id="GO:0009082">
    <property type="term" value="P:branched-chain amino acid biosynthetic process"/>
    <property type="evidence" value="ECO:0007669"/>
    <property type="project" value="UniProtKB-KW"/>
</dbReference>
<evidence type="ECO:0000256" key="11">
    <source>
        <dbReference type="ARBA" id="ARBA00048212"/>
    </source>
</evidence>
<evidence type="ECO:0000256" key="13">
    <source>
        <dbReference type="ARBA" id="ARBA00049229"/>
    </source>
</evidence>
<sequence>MDNTAADTRIGYIRGEFVPLTKASIPVMDRGFLFGDGVYEVTAVIEGRLVDDAAHLARLERSLKEIGIVNPHTASQWTRLEEEIVRRNKLTNGLIYLQVTRGVAERAFKYKDGLVPTVVVFPQFSPVQYNPLTKTGARIITVPDLRWARCDIKSTSLLAQVLAKHAASQAEVSEAWMMRDDVITEGASSTAYIVTQHGDLVTRALSHETLPGITRQTLLRIAQDLKLRIVERPFTRQEVLDAREVFYTSASTIAIPVVEMDGVPVGGTKPGPVFEALYATYMQEVMQLTPVAS</sequence>
<comment type="pathway">
    <text evidence="4">Amino-acid biosynthesis; L-valine biosynthesis; L-valine from pyruvate: step 4/4.</text>
</comment>
<gene>
    <name evidence="14" type="ORF">AtDm6_2772</name>
</gene>
<dbReference type="InterPro" id="IPR043131">
    <property type="entry name" value="BCAT-like_N"/>
</dbReference>
<evidence type="ECO:0000313" key="15">
    <source>
        <dbReference type="Proteomes" id="UP000029448"/>
    </source>
</evidence>
<dbReference type="GO" id="GO:0052656">
    <property type="term" value="F:L-isoleucine-2-oxoglutarate transaminase activity"/>
    <property type="evidence" value="ECO:0007669"/>
    <property type="project" value="RHEA"/>
</dbReference>
<dbReference type="GO" id="GO:0005829">
    <property type="term" value="C:cytosol"/>
    <property type="evidence" value="ECO:0007669"/>
    <property type="project" value="TreeGrafter"/>
</dbReference>
<dbReference type="Gene3D" id="3.20.10.10">
    <property type="entry name" value="D-amino Acid Aminotransferase, subunit A, domain 2"/>
    <property type="match status" value="1"/>
</dbReference>
<evidence type="ECO:0000256" key="8">
    <source>
        <dbReference type="ARBA" id="ARBA00014472"/>
    </source>
</evidence>
<evidence type="ECO:0000256" key="12">
    <source>
        <dbReference type="ARBA" id="ARBA00048798"/>
    </source>
</evidence>
<dbReference type="Proteomes" id="UP000029448">
    <property type="component" value="Unassembled WGS sequence"/>
</dbReference>
<dbReference type="InterPro" id="IPR043132">
    <property type="entry name" value="BCAT-like_C"/>
</dbReference>
<comment type="pathway">
    <text evidence="5">Amino-acid biosynthesis; L-leucine biosynthesis; L-leucine from 3-methyl-2-oxobutanoate: step 4/4.</text>
</comment>
<dbReference type="GO" id="GO:0052655">
    <property type="term" value="F:L-valine-2-oxoglutarate transaminase activity"/>
    <property type="evidence" value="ECO:0007669"/>
    <property type="project" value="RHEA"/>
</dbReference>
<comment type="catalytic activity">
    <reaction evidence="13">
        <text>L-leucine + 2-oxoglutarate = 4-methyl-2-oxopentanoate + L-glutamate</text>
        <dbReference type="Rhea" id="RHEA:18321"/>
        <dbReference type="ChEBI" id="CHEBI:16810"/>
        <dbReference type="ChEBI" id="CHEBI:17865"/>
        <dbReference type="ChEBI" id="CHEBI:29985"/>
        <dbReference type="ChEBI" id="CHEBI:57427"/>
        <dbReference type="EC" id="2.6.1.42"/>
    </reaction>
</comment>
<comment type="catalytic activity">
    <reaction evidence="11">
        <text>L-valine + 2-oxoglutarate = 3-methyl-2-oxobutanoate + L-glutamate</text>
        <dbReference type="Rhea" id="RHEA:24813"/>
        <dbReference type="ChEBI" id="CHEBI:11851"/>
        <dbReference type="ChEBI" id="CHEBI:16810"/>
        <dbReference type="ChEBI" id="CHEBI:29985"/>
        <dbReference type="ChEBI" id="CHEBI:57762"/>
        <dbReference type="EC" id="2.6.1.42"/>
    </reaction>
</comment>
<evidence type="ECO:0000256" key="4">
    <source>
        <dbReference type="ARBA" id="ARBA00004931"/>
    </source>
</evidence>
<evidence type="ECO:0000256" key="10">
    <source>
        <dbReference type="ARBA" id="ARBA00023304"/>
    </source>
</evidence>
<evidence type="ECO:0000256" key="5">
    <source>
        <dbReference type="ARBA" id="ARBA00005072"/>
    </source>
</evidence>
<dbReference type="PANTHER" id="PTHR42743">
    <property type="entry name" value="AMINO-ACID AMINOTRANSFERASE"/>
    <property type="match status" value="1"/>
</dbReference>
<dbReference type="SUPFAM" id="SSF56752">
    <property type="entry name" value="D-aminoacid aminotransferase-like PLP-dependent enzymes"/>
    <property type="match status" value="1"/>
</dbReference>
<name>A0A095AXQ0_9PROT</name>
<dbReference type="InterPro" id="IPR001544">
    <property type="entry name" value="Aminotrans_IV"/>
</dbReference>
<evidence type="ECO:0000313" key="14">
    <source>
        <dbReference type="EMBL" id="KGB21538.1"/>
    </source>
</evidence>